<dbReference type="Gene3D" id="1.20.120.1630">
    <property type="match status" value="1"/>
</dbReference>
<feature type="transmembrane region" description="Helical" evidence="1">
    <location>
        <begin position="35"/>
        <end position="57"/>
    </location>
</feature>
<keyword evidence="3" id="KW-1185">Reference proteome</keyword>
<evidence type="ECO:0000313" key="3">
    <source>
        <dbReference type="Proteomes" id="UP000005737"/>
    </source>
</evidence>
<dbReference type="PANTHER" id="PTHR32251:SF17">
    <property type="entry name" value="STEROID 5-ALPHA REDUCTASE C-TERMINAL DOMAIN-CONTAINING PROTEIN"/>
    <property type="match status" value="1"/>
</dbReference>
<dbReference type="AlphaFoldDB" id="H2CK73"/>
<sequence length="272" mass="31020">MLDTSVLVHLILVAGLLVFLLMSALWLLHFPLKNAAIVDVGWTAGFPLVALSTYYLGNTDLRSALITLMSLLWAGRLGSYLFFTRIFRAPEEGRYTALREKWRTNIGAKFFAFYQFQALTVVLLSIPYFLVGVHPQPVEWWDEIHIVEWMGIVLFLVGWVGETTADLQLHLFKKDPANHGKVCDKGLWYYSRHPNYFFEIVVWLGVGLFAATAPFGWLAFAPALILSYFIFRVTGIPATEEQALRSKGEAYAEYQRTTSVFVPWFKKKPLNA</sequence>
<protein>
    <submittedName>
        <fullName evidence="2">Uncharacterized protein</fullName>
    </submittedName>
</protein>
<evidence type="ECO:0000313" key="2">
    <source>
        <dbReference type="EMBL" id="EHQ07176.1"/>
    </source>
</evidence>
<proteinExistence type="predicted"/>
<organism evidence="2 3">
    <name type="scientific">Leptonema illini DSM 21528</name>
    <dbReference type="NCBI Taxonomy" id="929563"/>
    <lineage>
        <taxon>Bacteria</taxon>
        <taxon>Pseudomonadati</taxon>
        <taxon>Spirochaetota</taxon>
        <taxon>Spirochaetia</taxon>
        <taxon>Leptospirales</taxon>
        <taxon>Leptospiraceae</taxon>
        <taxon>Leptonema</taxon>
    </lineage>
</organism>
<feature type="transmembrane region" description="Helical" evidence="1">
    <location>
        <begin position="63"/>
        <end position="87"/>
    </location>
</feature>
<keyword evidence="1" id="KW-0472">Membrane</keyword>
<dbReference type="RefSeq" id="WP_002772916.1">
    <property type="nucleotide sequence ID" value="NZ_JH597773.1"/>
</dbReference>
<dbReference type="PROSITE" id="PS50244">
    <property type="entry name" value="S5A_REDUCTASE"/>
    <property type="match status" value="1"/>
</dbReference>
<keyword evidence="1" id="KW-1133">Transmembrane helix</keyword>
<keyword evidence="1" id="KW-0812">Transmembrane</keyword>
<dbReference type="EMBL" id="JH597773">
    <property type="protein sequence ID" value="EHQ07176.1"/>
    <property type="molecule type" value="Genomic_DNA"/>
</dbReference>
<feature type="transmembrane region" description="Helical" evidence="1">
    <location>
        <begin position="108"/>
        <end position="131"/>
    </location>
</feature>
<reference evidence="2 3" key="1">
    <citation type="submission" date="2011-10" db="EMBL/GenBank/DDBJ databases">
        <title>The Improved High-Quality Draft genome of Leptonema illini DSM 21528.</title>
        <authorList>
            <consortium name="US DOE Joint Genome Institute (JGI-PGF)"/>
            <person name="Lucas S."/>
            <person name="Copeland A."/>
            <person name="Lapidus A."/>
            <person name="Glavina del Rio T."/>
            <person name="Dalin E."/>
            <person name="Tice H."/>
            <person name="Bruce D."/>
            <person name="Goodwin L."/>
            <person name="Pitluck S."/>
            <person name="Peters L."/>
            <person name="Mikhailova N."/>
            <person name="Held B."/>
            <person name="Kyrpides N."/>
            <person name="Mavromatis K."/>
            <person name="Ivanova N."/>
            <person name="Markowitz V."/>
            <person name="Cheng J.-F."/>
            <person name="Hugenholtz P."/>
            <person name="Woyke T."/>
            <person name="Wu D."/>
            <person name="Gronow S."/>
            <person name="Wellnitz S."/>
            <person name="Brambilla E.-M."/>
            <person name="Klenk H.-P."/>
            <person name="Eisen J.A."/>
        </authorList>
    </citation>
    <scope>NUCLEOTIDE SEQUENCE [LARGE SCALE GENOMIC DNA]</scope>
    <source>
        <strain evidence="2 3">DSM 21528</strain>
    </source>
</reference>
<feature type="transmembrane region" description="Helical" evidence="1">
    <location>
        <begin position="6"/>
        <end position="28"/>
    </location>
</feature>
<dbReference type="InterPro" id="IPR010721">
    <property type="entry name" value="UstE-like"/>
</dbReference>
<dbReference type="HOGENOM" id="CLU_043418_3_1_12"/>
<feature type="transmembrane region" description="Helical" evidence="1">
    <location>
        <begin position="200"/>
        <end position="231"/>
    </location>
</feature>
<accession>H2CK73</accession>
<dbReference type="Proteomes" id="UP000005737">
    <property type="component" value="Unassembled WGS sequence"/>
</dbReference>
<gene>
    <name evidence="2" type="ORF">Lepil_2501</name>
</gene>
<dbReference type="STRING" id="183.GCA_002009735_03405"/>
<dbReference type="GO" id="GO:0016020">
    <property type="term" value="C:membrane"/>
    <property type="evidence" value="ECO:0007669"/>
    <property type="project" value="TreeGrafter"/>
</dbReference>
<dbReference type="PANTHER" id="PTHR32251">
    <property type="entry name" value="3-OXO-5-ALPHA-STEROID 4-DEHYDROGENASE"/>
    <property type="match status" value="1"/>
</dbReference>
<evidence type="ECO:0000256" key="1">
    <source>
        <dbReference type="SAM" id="Phobius"/>
    </source>
</evidence>
<dbReference type="Pfam" id="PF06966">
    <property type="entry name" value="DUF1295"/>
    <property type="match status" value="1"/>
</dbReference>
<name>H2CK73_9LEPT</name>